<protein>
    <submittedName>
        <fullName evidence="2">Uncharacterized protein</fullName>
    </submittedName>
</protein>
<proteinExistence type="predicted"/>
<gene>
    <name evidence="2" type="ORF">XELAEV_18014135mg</name>
</gene>
<evidence type="ECO:0000313" key="3">
    <source>
        <dbReference type="Proteomes" id="UP000694892"/>
    </source>
</evidence>
<evidence type="ECO:0000313" key="2">
    <source>
        <dbReference type="EMBL" id="OCT91080.1"/>
    </source>
</evidence>
<dbReference type="Proteomes" id="UP000694892">
    <property type="component" value="Chromosome 2S"/>
</dbReference>
<organism evidence="2 3">
    <name type="scientific">Xenopus laevis</name>
    <name type="common">African clawed frog</name>
    <dbReference type="NCBI Taxonomy" id="8355"/>
    <lineage>
        <taxon>Eukaryota</taxon>
        <taxon>Metazoa</taxon>
        <taxon>Chordata</taxon>
        <taxon>Craniata</taxon>
        <taxon>Vertebrata</taxon>
        <taxon>Euteleostomi</taxon>
        <taxon>Amphibia</taxon>
        <taxon>Batrachia</taxon>
        <taxon>Anura</taxon>
        <taxon>Pipoidea</taxon>
        <taxon>Pipidae</taxon>
        <taxon>Xenopodinae</taxon>
        <taxon>Xenopus</taxon>
        <taxon>Xenopus</taxon>
    </lineage>
</organism>
<dbReference type="AlphaFoldDB" id="A0A974DHD8"/>
<feature type="compositionally biased region" description="Low complexity" evidence="1">
    <location>
        <begin position="18"/>
        <end position="32"/>
    </location>
</feature>
<evidence type="ECO:0000256" key="1">
    <source>
        <dbReference type="SAM" id="MobiDB-lite"/>
    </source>
</evidence>
<dbReference type="EMBL" id="CM004469">
    <property type="protein sequence ID" value="OCT91080.1"/>
    <property type="molecule type" value="Genomic_DNA"/>
</dbReference>
<reference evidence="3" key="1">
    <citation type="journal article" date="2016" name="Nature">
        <title>Genome evolution in the allotetraploid frog Xenopus laevis.</title>
        <authorList>
            <person name="Session A.M."/>
            <person name="Uno Y."/>
            <person name="Kwon T."/>
            <person name="Chapman J.A."/>
            <person name="Toyoda A."/>
            <person name="Takahashi S."/>
            <person name="Fukui A."/>
            <person name="Hikosaka A."/>
            <person name="Suzuki A."/>
            <person name="Kondo M."/>
            <person name="van Heeringen S.J."/>
            <person name="Quigley I."/>
            <person name="Heinz S."/>
            <person name="Ogino H."/>
            <person name="Ochi H."/>
            <person name="Hellsten U."/>
            <person name="Lyons J.B."/>
            <person name="Simakov O."/>
            <person name="Putnam N."/>
            <person name="Stites J."/>
            <person name="Kuroki Y."/>
            <person name="Tanaka T."/>
            <person name="Michiue T."/>
            <person name="Watanabe M."/>
            <person name="Bogdanovic O."/>
            <person name="Lister R."/>
            <person name="Georgiou G."/>
            <person name="Paranjpe S.S."/>
            <person name="van Kruijsbergen I."/>
            <person name="Shu S."/>
            <person name="Carlson J."/>
            <person name="Kinoshita T."/>
            <person name="Ohta Y."/>
            <person name="Mawaribuchi S."/>
            <person name="Jenkins J."/>
            <person name="Grimwood J."/>
            <person name="Schmutz J."/>
            <person name="Mitros T."/>
            <person name="Mozaffari S.V."/>
            <person name="Suzuki Y."/>
            <person name="Haramoto Y."/>
            <person name="Yamamoto T.S."/>
            <person name="Takagi C."/>
            <person name="Heald R."/>
            <person name="Miller K."/>
            <person name="Haudenschild C."/>
            <person name="Kitzman J."/>
            <person name="Nakayama T."/>
            <person name="Izutsu Y."/>
            <person name="Robert J."/>
            <person name="Fortriede J."/>
            <person name="Burns K."/>
            <person name="Lotay V."/>
            <person name="Karimi K."/>
            <person name="Yasuoka Y."/>
            <person name="Dichmann D.S."/>
            <person name="Flajnik M.F."/>
            <person name="Houston D.W."/>
            <person name="Shendure J."/>
            <person name="DuPasquier L."/>
            <person name="Vize P.D."/>
            <person name="Zorn A.M."/>
            <person name="Ito M."/>
            <person name="Marcotte E.M."/>
            <person name="Wallingford J.B."/>
            <person name="Ito Y."/>
            <person name="Asashima M."/>
            <person name="Ueno N."/>
            <person name="Matsuda Y."/>
            <person name="Veenstra G.J."/>
            <person name="Fujiyama A."/>
            <person name="Harland R.M."/>
            <person name="Taira M."/>
            <person name="Rokhsar D.S."/>
        </authorList>
    </citation>
    <scope>NUCLEOTIDE SEQUENCE [LARGE SCALE GENOMIC DNA]</scope>
    <source>
        <strain evidence="3">J</strain>
    </source>
</reference>
<accession>A0A974DHD8</accession>
<feature type="region of interest" description="Disordered" evidence="1">
    <location>
        <begin position="11"/>
        <end position="35"/>
    </location>
</feature>
<name>A0A974DHD8_XENLA</name>
<sequence>MRDCGLSCQKRDCPSEKGTVGSSTSLCCSGSSPRTVSSTAELELHLPVASARDSMEGHAGKCSPDIATLTV</sequence>